<accession>A0ACD4C4Q4</accession>
<dbReference type="Proteomes" id="UP001064027">
    <property type="component" value="Chromosome"/>
</dbReference>
<gene>
    <name evidence="1" type="ORF">N5C46_16685</name>
</gene>
<name>A0ACD4C4Q4_9BACI</name>
<protein>
    <submittedName>
        <fullName evidence="1">Tripartite tricarboxylate transporter permease</fullName>
    </submittedName>
</protein>
<proteinExistence type="predicted"/>
<reference evidence="1" key="1">
    <citation type="submission" date="2022-09" db="EMBL/GenBank/DDBJ databases">
        <title>Complete genome sequence of Rossellomorea vietnamensis strain RL-WG62, a newly isolated PGPR with the potential for plant salinity stress alleviation.</title>
        <authorList>
            <person name="Ren L."/>
            <person name="Wang G."/>
            <person name="Hu H."/>
        </authorList>
    </citation>
    <scope>NUCLEOTIDE SEQUENCE</scope>
    <source>
        <strain evidence="1">RL-WG62</strain>
    </source>
</reference>
<evidence type="ECO:0000313" key="1">
    <source>
        <dbReference type="EMBL" id="UXH43316.1"/>
    </source>
</evidence>
<dbReference type="EMBL" id="CP104558">
    <property type="protein sequence ID" value="UXH43316.1"/>
    <property type="molecule type" value="Genomic_DNA"/>
</dbReference>
<keyword evidence="2" id="KW-1185">Reference proteome</keyword>
<sequence>MSLFMDGLVNVFQWQVLLFLVTGTVVGICIGSLPGLTATMGVALILPVTFGMDPVTGILLLIGVYFGSVYGGSLTAILINTPGTPASAATAIDGYPMAKKGLAHKALTISTLASTIGGVISVIVLIVVAPQLAEFALKFSAPESFALALFGLSIISSIAGKSLIKGLIAGFIGLLISTIGLDPMGGFPRFTFGNLNLSSGVNLIAVMIGLFAASEAFKSMETIFSTNQKVIMVEKVKLKWHEFRTLIGTILRSAGIGTFIGMIPGAGGDITAFVAYNEAKRFSKNKEEFGKGSMKGVAAPEAANNSVTGGAMIPLLTLGIPGDAVTAVLLGALMVQGLQPGPMLFEANGPLVYTLFVGMLLANLLLLVFGLAGIRLFTKVLLIPKTILTPIILVLCVLGAYSLGNNYFDVLVMFIAGVAGYFLQRYGFPASPIILGLILGPMLESNLRRSLLMSQGNLDIFYTRPITAVLIGLAIATLFSPLVGKVMKGRRNGRIHDENYKL</sequence>
<evidence type="ECO:0000313" key="2">
    <source>
        <dbReference type="Proteomes" id="UP001064027"/>
    </source>
</evidence>
<organism evidence="1 2">
    <name type="scientific">Rossellomorea vietnamensis</name>
    <dbReference type="NCBI Taxonomy" id="218284"/>
    <lineage>
        <taxon>Bacteria</taxon>
        <taxon>Bacillati</taxon>
        <taxon>Bacillota</taxon>
        <taxon>Bacilli</taxon>
        <taxon>Bacillales</taxon>
        <taxon>Bacillaceae</taxon>
        <taxon>Rossellomorea</taxon>
    </lineage>
</organism>